<dbReference type="GO" id="GO:0009103">
    <property type="term" value="P:lipopolysaccharide biosynthetic process"/>
    <property type="evidence" value="ECO:0007669"/>
    <property type="project" value="TreeGrafter"/>
</dbReference>
<reference evidence="4" key="1">
    <citation type="submission" date="2013-04" db="EMBL/GenBank/DDBJ databases">
        <authorList>
            <person name="Harkins D.M."/>
            <person name="Durkin A.S."/>
            <person name="Brinkac L.M."/>
            <person name="Haft D.H."/>
            <person name="Selengut J.D."/>
            <person name="Sanka R."/>
            <person name="DePew J."/>
            <person name="Purushe J."/>
            <person name="Galloway R.L."/>
            <person name="Vinetz J.M."/>
            <person name="Sutton G.G."/>
            <person name="Nierman W.C."/>
            <person name="Fouts D.E."/>
        </authorList>
    </citation>
    <scope>NUCLEOTIDE SEQUENCE [LARGE SCALE GENOMIC DNA]</scope>
    <source>
        <strain evidence="4">CDC</strain>
    </source>
</reference>
<keyword evidence="1 4" id="KW-0808">Transferase</keyword>
<evidence type="ECO:0000259" key="3">
    <source>
        <dbReference type="Pfam" id="PF00534"/>
    </source>
</evidence>
<dbReference type="PANTHER" id="PTHR46401:SF2">
    <property type="entry name" value="GLYCOSYLTRANSFERASE WBBK-RELATED"/>
    <property type="match status" value="1"/>
</dbReference>
<organism evidence="4 5">
    <name type="scientific">Leptospira wolbachii serovar Codice str. CDC</name>
    <dbReference type="NCBI Taxonomy" id="1218599"/>
    <lineage>
        <taxon>Bacteria</taxon>
        <taxon>Pseudomonadati</taxon>
        <taxon>Spirochaetota</taxon>
        <taxon>Spirochaetia</taxon>
        <taxon>Leptospirales</taxon>
        <taxon>Leptospiraceae</taxon>
        <taxon>Leptospira</taxon>
    </lineage>
</organism>
<name>R9AD48_9LEPT</name>
<dbReference type="Gene3D" id="3.40.50.2000">
    <property type="entry name" value="Glycogen Phosphorylase B"/>
    <property type="match status" value="1"/>
</dbReference>
<evidence type="ECO:0000313" key="4">
    <source>
        <dbReference type="EMBL" id="EOQ98075.1"/>
    </source>
</evidence>
<dbReference type="OrthoDB" id="9797829at2"/>
<dbReference type="SUPFAM" id="SSF53756">
    <property type="entry name" value="UDP-Glycosyltransferase/glycogen phosphorylase"/>
    <property type="match status" value="1"/>
</dbReference>
<dbReference type="RefSeq" id="WP_015680017.1">
    <property type="nucleotide sequence ID" value="NZ_AOGZ02000008.1"/>
</dbReference>
<proteinExistence type="predicted"/>
<comment type="caution">
    <text evidence="4">The sequence shown here is derived from an EMBL/GenBank/DDBJ whole genome shotgun (WGS) entry which is preliminary data.</text>
</comment>
<evidence type="ECO:0000256" key="1">
    <source>
        <dbReference type="ARBA" id="ARBA00022679"/>
    </source>
</evidence>
<gene>
    <name evidence="4" type="ORF">LEP1GSC195_1097</name>
</gene>
<protein>
    <submittedName>
        <fullName evidence="4">Glycosyltransferase, group 1 family protein</fullName>
        <ecNumber evidence="4">2.4.-.-</ecNumber>
    </submittedName>
</protein>
<dbReference type="Pfam" id="PF00534">
    <property type="entry name" value="Glycos_transf_1"/>
    <property type="match status" value="1"/>
</dbReference>
<dbReference type="STRING" id="1218599.LEP1GSC195_1097"/>
<evidence type="ECO:0000256" key="2">
    <source>
        <dbReference type="SAM" id="Phobius"/>
    </source>
</evidence>
<feature type="transmembrane region" description="Helical" evidence="2">
    <location>
        <begin position="119"/>
        <end position="137"/>
    </location>
</feature>
<feature type="domain" description="Glycosyl transferase family 1" evidence="3">
    <location>
        <begin position="199"/>
        <end position="352"/>
    </location>
</feature>
<keyword evidence="4" id="KW-0328">Glycosyltransferase</keyword>
<dbReference type="InterPro" id="IPR001296">
    <property type="entry name" value="Glyco_trans_1"/>
</dbReference>
<keyword evidence="5" id="KW-1185">Reference proteome</keyword>
<dbReference type="EMBL" id="AOGZ02000008">
    <property type="protein sequence ID" value="EOQ98075.1"/>
    <property type="molecule type" value="Genomic_DNA"/>
</dbReference>
<dbReference type="PANTHER" id="PTHR46401">
    <property type="entry name" value="GLYCOSYLTRANSFERASE WBBK-RELATED"/>
    <property type="match status" value="1"/>
</dbReference>
<accession>R9AD48</accession>
<dbReference type="GO" id="GO:0016757">
    <property type="term" value="F:glycosyltransferase activity"/>
    <property type="evidence" value="ECO:0007669"/>
    <property type="project" value="UniProtKB-KW"/>
</dbReference>
<evidence type="ECO:0000313" key="5">
    <source>
        <dbReference type="Proteomes" id="UP000013984"/>
    </source>
</evidence>
<dbReference type="Proteomes" id="UP000013984">
    <property type="component" value="Unassembled WGS sequence"/>
</dbReference>
<dbReference type="EC" id="2.4.-.-" evidence="4"/>
<keyword evidence="2" id="KW-0472">Membrane</keyword>
<keyword evidence="2" id="KW-1133">Transmembrane helix</keyword>
<keyword evidence="2" id="KW-0812">Transmembrane</keyword>
<feature type="transmembrane region" description="Helical" evidence="2">
    <location>
        <begin position="88"/>
        <end position="107"/>
    </location>
</feature>
<dbReference type="AlphaFoldDB" id="R9AD48"/>
<sequence>MKLAIEASNIVDGGGLNHLRELLDKPDLPSNEITQIIIWSSQKTLDSIPDSSEIIKKTNSWLNSGKLKRFVWQILWSNGEFRKNSIDLVFVPGGIYLGSYAIPVISMSQNMLLYEWREMARYGFSGGFFRLFFLFFLQSYTFRKSASVLFLTNYAKDTITRKLKLDPSKSAVIPHGINERFSVNHLRNKRSIKTGDCIHLLYVSFIGMYKHQWKVIEAVAYARDMGYDLKLTLVGKVVDKKAGLLLQSAISKFDPDNKFVIHKINVDYDMVHREYKDADIFIYASSCENMPMILMEAMRSSLPIISSNFGPMPEILADAGEYFDPTNAKDLAKKIDSIVKNQNRLCEMADMAYQKSLPFTWKNTQKLTFSYFKKVYKEF</sequence>